<dbReference type="PANTHER" id="PTHR48102">
    <property type="entry name" value="ATP-DEPENDENT CLP PROTEASE ATP-BINDING SUBUNIT CLPX-LIKE, MITOCHONDRIAL-RELATED"/>
    <property type="match status" value="1"/>
</dbReference>
<evidence type="ECO:0000259" key="3">
    <source>
        <dbReference type="SMART" id="SM00382"/>
    </source>
</evidence>
<dbReference type="SUPFAM" id="SSF52540">
    <property type="entry name" value="P-loop containing nucleoside triphosphate hydrolases"/>
    <property type="match status" value="1"/>
</dbReference>
<comment type="caution">
    <text evidence="4">The sequence shown here is derived from an EMBL/GenBank/DDBJ whole genome shotgun (WGS) entry which is preliminary data.</text>
</comment>
<dbReference type="Gene3D" id="3.40.50.300">
    <property type="entry name" value="P-loop containing nucleotide triphosphate hydrolases"/>
    <property type="match status" value="2"/>
</dbReference>
<accession>A0A8H7ZVW6</accession>
<feature type="region of interest" description="Disordered" evidence="1">
    <location>
        <begin position="50"/>
        <end position="156"/>
    </location>
</feature>
<feature type="region of interest" description="Disordered" evidence="1">
    <location>
        <begin position="679"/>
        <end position="746"/>
    </location>
</feature>
<feature type="signal peptide" evidence="2">
    <location>
        <begin position="1"/>
        <end position="40"/>
    </location>
</feature>
<dbReference type="InterPro" id="IPR003593">
    <property type="entry name" value="AAA+_ATPase"/>
</dbReference>
<evidence type="ECO:0000256" key="2">
    <source>
        <dbReference type="SAM" id="SignalP"/>
    </source>
</evidence>
<protein>
    <submittedName>
        <fullName evidence="4">AAA domain-containing protein</fullName>
    </submittedName>
</protein>
<feature type="compositionally biased region" description="Low complexity" evidence="1">
    <location>
        <begin position="50"/>
        <end position="66"/>
    </location>
</feature>
<gene>
    <name evidence="4" type="ORF">BJ554DRAFT_7764</name>
</gene>
<feature type="compositionally biased region" description="Basic and acidic residues" evidence="1">
    <location>
        <begin position="697"/>
        <end position="718"/>
    </location>
</feature>
<dbReference type="InterPro" id="IPR050052">
    <property type="entry name" value="ATP-dep_Clp_protease_ClpX"/>
</dbReference>
<keyword evidence="5" id="KW-1185">Reference proteome</keyword>
<dbReference type="GO" id="GO:0016887">
    <property type="term" value="F:ATP hydrolysis activity"/>
    <property type="evidence" value="ECO:0007669"/>
    <property type="project" value="InterPro"/>
</dbReference>
<feature type="compositionally biased region" description="Basic and acidic residues" evidence="1">
    <location>
        <begin position="239"/>
        <end position="260"/>
    </location>
</feature>
<feature type="chain" id="PRO_5034804018" evidence="2">
    <location>
        <begin position="41"/>
        <end position="778"/>
    </location>
</feature>
<feature type="region of interest" description="Disordered" evidence="1">
    <location>
        <begin position="239"/>
        <end position="309"/>
    </location>
</feature>
<keyword evidence="2" id="KW-0732">Signal</keyword>
<dbReference type="InterPro" id="IPR027417">
    <property type="entry name" value="P-loop_NTPase"/>
</dbReference>
<name>A0A8H7ZVW6_9FUNG</name>
<dbReference type="GO" id="GO:0051603">
    <property type="term" value="P:proteolysis involved in protein catabolic process"/>
    <property type="evidence" value="ECO:0007669"/>
    <property type="project" value="TreeGrafter"/>
</dbReference>
<organism evidence="4 5">
    <name type="scientific">Olpidium bornovanus</name>
    <dbReference type="NCBI Taxonomy" id="278681"/>
    <lineage>
        <taxon>Eukaryota</taxon>
        <taxon>Fungi</taxon>
        <taxon>Fungi incertae sedis</taxon>
        <taxon>Olpidiomycota</taxon>
        <taxon>Olpidiomycotina</taxon>
        <taxon>Olpidiomycetes</taxon>
        <taxon>Olpidiales</taxon>
        <taxon>Olpidiaceae</taxon>
        <taxon>Olpidium</taxon>
    </lineage>
</organism>
<dbReference type="GO" id="GO:0005524">
    <property type="term" value="F:ATP binding"/>
    <property type="evidence" value="ECO:0007669"/>
    <property type="project" value="InterPro"/>
</dbReference>
<evidence type="ECO:0000313" key="5">
    <source>
        <dbReference type="Proteomes" id="UP000673691"/>
    </source>
</evidence>
<dbReference type="Pfam" id="PF07724">
    <property type="entry name" value="AAA_2"/>
    <property type="match status" value="1"/>
</dbReference>
<feature type="compositionally biased region" description="Basic and acidic residues" evidence="1">
    <location>
        <begin position="120"/>
        <end position="137"/>
    </location>
</feature>
<feature type="compositionally biased region" description="Basic and acidic residues" evidence="1">
    <location>
        <begin position="295"/>
        <end position="309"/>
    </location>
</feature>
<dbReference type="AlphaFoldDB" id="A0A8H7ZVW6"/>
<dbReference type="GO" id="GO:0005759">
    <property type="term" value="C:mitochondrial matrix"/>
    <property type="evidence" value="ECO:0007669"/>
    <property type="project" value="TreeGrafter"/>
</dbReference>
<feature type="region of interest" description="Disordered" evidence="1">
    <location>
        <begin position="758"/>
        <end position="778"/>
    </location>
</feature>
<feature type="compositionally biased region" description="Basic residues" evidence="1">
    <location>
        <begin position="99"/>
        <end position="111"/>
    </location>
</feature>
<dbReference type="InterPro" id="IPR003959">
    <property type="entry name" value="ATPase_AAA_core"/>
</dbReference>
<dbReference type="Proteomes" id="UP000673691">
    <property type="component" value="Unassembled WGS sequence"/>
</dbReference>
<dbReference type="SMART" id="SM00382">
    <property type="entry name" value="AAA"/>
    <property type="match status" value="1"/>
</dbReference>
<dbReference type="EMBL" id="JAEFCI010005573">
    <property type="protein sequence ID" value="KAG5460212.1"/>
    <property type="molecule type" value="Genomic_DNA"/>
</dbReference>
<feature type="compositionally biased region" description="Pro residues" evidence="1">
    <location>
        <begin position="74"/>
        <end position="95"/>
    </location>
</feature>
<evidence type="ECO:0000313" key="4">
    <source>
        <dbReference type="EMBL" id="KAG5460212.1"/>
    </source>
</evidence>
<feature type="domain" description="AAA+ ATPase" evidence="3">
    <location>
        <begin position="403"/>
        <end position="596"/>
    </location>
</feature>
<dbReference type="PANTHER" id="PTHR48102:SF7">
    <property type="entry name" value="ATP-DEPENDENT CLP PROTEASE ATP-BINDING SUBUNIT CLPX-LIKE, MITOCHONDRIAL"/>
    <property type="match status" value="1"/>
</dbReference>
<dbReference type="OrthoDB" id="1721884at2759"/>
<reference evidence="4 5" key="1">
    <citation type="journal article" name="Sci. Rep.">
        <title>Genome-scale phylogenetic analyses confirm Olpidium as the closest living zoosporic fungus to the non-flagellated, terrestrial fungi.</title>
        <authorList>
            <person name="Chang Y."/>
            <person name="Rochon D."/>
            <person name="Sekimoto S."/>
            <person name="Wang Y."/>
            <person name="Chovatia M."/>
            <person name="Sandor L."/>
            <person name="Salamov A."/>
            <person name="Grigoriev I.V."/>
            <person name="Stajich J.E."/>
            <person name="Spatafora J.W."/>
        </authorList>
    </citation>
    <scope>NUCLEOTIDE SEQUENCE [LARGE SCALE GENOMIC DNA]</scope>
    <source>
        <strain evidence="4">S191</strain>
    </source>
</reference>
<sequence length="778" mass="82910">MPPPSAAARAAAAAAAVSPRCRGLRHAFVVPLLLRQLLCAAACAAAAAAGSRRHSSSSSSSSSSDGHAARRRFPPPLSAASPPFPPPAAPSPGPAAGPKHGKAVAAHHRRSAAPAFSFRKQGDSANPDRKSPADDRGLKRHLGPGEAPGSPNADTSQLIVEDFDFSWLRSPKQITEHLDEYVIGQDRAKRNLAVAVFNHLHRIKANLSPSAREHQQQQPILLPEVPAFDEFTFDNFERHRDGPLFDKSGDPDRRPRRPENDGGATSWSLKGPWRGSERGARVGSGGRQAGRRGLSKLDLESRAPLEGVRDQQADRGQLFRAEVAGRREHRGCAGGGGREGLPRRRKRRGCRLLEAPVASDARRFRGGTRAVPAAAAAAAAAAAEGRPGGVLTRRFFKQPRTSPPAPSEVGPTGSGKTLLARTLSKILKVPFTMADATPFTQAGYVGEDVDVVIQRLLAVADYDVRRAEVGIVFIDEIDKIARRNPVHGLGGKDVSGEGVQQALLKMLEGTVVHVTDKTGAAAAARMAGKARSGGVGPVGGNGAGGNAYSALAGPPGGSSKGEVFSVDTSNILFVLSGAFIGLENIIAERVNKGSIGFGATMKATPKPDGRDRINYLDMLEPDDLIKFGLIPEFVGRLPILSNVNYLDKEALVRVMTEPRNALLRQVSWSRAPFLFLPGGPVPVEQRKAPGDAAGASGDRRDGNNEEHRSARLARDHGARRAPAANTHTHTHTHHPSSPRPPLFPFFPTRRIYTQMRDAGRSRFPPSARHLDPEARLAI</sequence>
<proteinExistence type="predicted"/>
<feature type="compositionally biased region" description="Basic and acidic residues" evidence="1">
    <location>
        <begin position="768"/>
        <end position="778"/>
    </location>
</feature>
<evidence type="ECO:0000256" key="1">
    <source>
        <dbReference type="SAM" id="MobiDB-lite"/>
    </source>
</evidence>